<reference evidence="14 15" key="1">
    <citation type="journal article" date="2018" name="Mol. Genet. Genomics">
        <title>The red deer Cervus elaphus genome CerEla1.0: sequencing, annotating, genes, and chromosomes.</title>
        <authorList>
            <person name="Bana N.A."/>
            <person name="Nyiri A."/>
            <person name="Nagy J."/>
            <person name="Frank K."/>
            <person name="Nagy T."/>
            <person name="Steger V."/>
            <person name="Schiller M."/>
            <person name="Lakatos P."/>
            <person name="Sugar L."/>
            <person name="Horn P."/>
            <person name="Barta E."/>
            <person name="Orosz L."/>
        </authorList>
    </citation>
    <scope>NUCLEOTIDE SEQUENCE [LARGE SCALE GENOMIC DNA]</scope>
    <source>
        <strain evidence="14">Hungarian</strain>
    </source>
</reference>
<dbReference type="EMBL" id="MKHE01000020">
    <property type="protein sequence ID" value="OWK05358.1"/>
    <property type="molecule type" value="Genomic_DNA"/>
</dbReference>
<keyword evidence="3 10" id="KW-0728">SH3 domain</keyword>
<dbReference type="InterPro" id="IPR002017">
    <property type="entry name" value="Spectrin_repeat"/>
</dbReference>
<evidence type="ECO:0000256" key="11">
    <source>
        <dbReference type="SAM" id="Coils"/>
    </source>
</evidence>
<keyword evidence="4" id="KW-0117">Actin capping</keyword>
<feature type="non-terminal residue" evidence="14">
    <location>
        <position position="1"/>
    </location>
</feature>
<name>A0A212CH81_CEREH</name>
<dbReference type="PANTHER" id="PTHR11915">
    <property type="entry name" value="SPECTRIN/FILAMIN RELATED CYTOSKELETAL PROTEIN"/>
    <property type="match status" value="1"/>
</dbReference>
<evidence type="ECO:0000256" key="5">
    <source>
        <dbReference type="ARBA" id="ARBA00022490"/>
    </source>
</evidence>
<dbReference type="GO" id="GO:0005856">
    <property type="term" value="C:cytoskeleton"/>
    <property type="evidence" value="ECO:0007669"/>
    <property type="project" value="UniProtKB-SubCell"/>
</dbReference>
<feature type="non-terminal residue" evidence="14">
    <location>
        <position position="1448"/>
    </location>
</feature>
<feature type="coiled-coil region" evidence="11">
    <location>
        <begin position="818"/>
        <end position="849"/>
    </location>
</feature>
<evidence type="ECO:0000256" key="3">
    <source>
        <dbReference type="ARBA" id="ARBA00022443"/>
    </source>
</evidence>
<dbReference type="SUPFAM" id="SSF46966">
    <property type="entry name" value="Spectrin repeat"/>
    <property type="match status" value="11"/>
</dbReference>
<evidence type="ECO:0000256" key="6">
    <source>
        <dbReference type="ARBA" id="ARBA00022553"/>
    </source>
</evidence>
<evidence type="ECO:0000256" key="10">
    <source>
        <dbReference type="PROSITE-ProRule" id="PRU00192"/>
    </source>
</evidence>
<feature type="region of interest" description="Disordered" evidence="12">
    <location>
        <begin position="405"/>
        <end position="426"/>
    </location>
</feature>
<evidence type="ECO:0000256" key="4">
    <source>
        <dbReference type="ARBA" id="ARBA00022467"/>
    </source>
</evidence>
<comment type="subcellular location">
    <subcellularLocation>
        <location evidence="1">Cytoplasm</location>
        <location evidence="1">Cytoskeleton</location>
    </subcellularLocation>
</comment>
<proteinExistence type="inferred from homology"/>
<dbReference type="OrthoDB" id="6018565at2759"/>
<dbReference type="GO" id="GO:0003779">
    <property type="term" value="F:actin binding"/>
    <property type="evidence" value="ECO:0007669"/>
    <property type="project" value="UniProtKB-KW"/>
</dbReference>
<dbReference type="Pfam" id="PF00018">
    <property type="entry name" value="SH3_1"/>
    <property type="match status" value="1"/>
</dbReference>
<dbReference type="PRINTS" id="PR01887">
    <property type="entry name" value="SPECTRNALPHA"/>
</dbReference>
<keyword evidence="6" id="KW-0597">Phosphoprotein</keyword>
<keyword evidence="11" id="KW-0175">Coiled coil</keyword>
<dbReference type="GO" id="GO:0005737">
    <property type="term" value="C:cytoplasm"/>
    <property type="evidence" value="ECO:0007669"/>
    <property type="project" value="UniProtKB-ARBA"/>
</dbReference>
<evidence type="ECO:0000256" key="8">
    <source>
        <dbReference type="ARBA" id="ARBA00023203"/>
    </source>
</evidence>
<dbReference type="Proteomes" id="UP000242450">
    <property type="component" value="Chromosome 20"/>
</dbReference>
<dbReference type="SMART" id="SM00150">
    <property type="entry name" value="SPEC"/>
    <property type="match status" value="12"/>
</dbReference>
<dbReference type="SUPFAM" id="SSF50044">
    <property type="entry name" value="SH3-domain"/>
    <property type="match status" value="1"/>
</dbReference>
<keyword evidence="8" id="KW-0009">Actin-binding</keyword>
<dbReference type="CDD" id="cd00176">
    <property type="entry name" value="SPEC"/>
    <property type="match status" value="6"/>
</dbReference>
<comment type="caution">
    <text evidence="14">The sequence shown here is derived from an EMBL/GenBank/DDBJ whole genome shotgun (WGS) entry which is preliminary data.</text>
</comment>
<evidence type="ECO:0000259" key="13">
    <source>
        <dbReference type="PROSITE" id="PS50002"/>
    </source>
</evidence>
<dbReference type="Gene3D" id="2.30.30.40">
    <property type="entry name" value="SH3 Domains"/>
    <property type="match status" value="1"/>
</dbReference>
<gene>
    <name evidence="14" type="ORF">Celaphus_00001845</name>
</gene>
<evidence type="ECO:0000256" key="7">
    <source>
        <dbReference type="ARBA" id="ARBA00022737"/>
    </source>
</evidence>
<accession>A0A212CH81</accession>
<evidence type="ECO:0000256" key="9">
    <source>
        <dbReference type="ARBA" id="ARBA00023212"/>
    </source>
</evidence>
<sequence length="1448" mass="168682">AMESDGSKELETAEEIQERRQKVLARYQRFKERVAERGQKLEDSYHYQVFIRDADDHEKWITEKMKIASDKSYEDPTNIQGKYQKHESFEAEVQAKLWVLPDLEKTRELRFPEGHFAHEDTKGLLEELKRLWDLLLEATREKGALLLGALKLQQYFQKCDDILEWIGDKEALVTSVELGEDWERTEVLHKKFEEFQADLAVRKERVNEVNRYANECAEGRHPELPSIESKQNEVNPAWQRLHDLALQRQKMLSSAADLQRFRRDVTEAIQWIKEKEDQVTSEDYGKDLVSSEALFHSHKTLERNLAVMNDKVKELCAKADKLKLSHPSDAAEIQQMKEDLLSSWEHIRNLATSRYEKLQASYGYQRFLSDYDELSGWMEEKTALINADELPTDVTGGEALLDRHQQHKVERKGLPKRRKREHEIDSYDDRFQSANETGQALLDANHEASGEVREKMTALSNNWAALRELWAERQQQYEQCLNLHLFYRDSEQVDSWMSRQEAFLENEDLGNSLGSVEALRQKHDDFEEAFTAQEEKITDTLNLKSQVQKQKVFKEELAANEIRLNNVQKTGQEMIESNHYASESVAARLSEVTSLWTELLGATEQKGIQLDEANKQLQFENTAEELIQWLEEVEWQARSQDYGKGLADVQNLLRKHNLLESAVATRQDQVDTLTELVAYFEEIIHPDAGNMRERQEYLVSQFEALKERLAYRKNKLIDLFHLYQIQRDTEDEEAWIQETEPSVASTYLGKDLITSNNLLNRHRVIQANIASHEPRIQMITEKGNKMVEEGYQKDSSIVDINEGKILLFYTYLIGHFAAEDVASRVKSLNENMESLQARATRRQNDLEANVQFQQYLVDLHEAEAWIREKEPIVDNTNYGADEEAAGALLKKHEAFLVDLKAFGNSMQALRDQAEACQKQQAAPVEVAAPEERVVALYDFQARYSREVTMKKDDVLTLLSSISKDWWKVETDDQQGFVPAVYVRKLARDEFPMLPQRKREEPGDIIQRQEQIENQYQSLLHRADQRRRRLLQRYNEFLLAYEAGDMLDWIREKKAENTGVELDDVWELQKKFDEFQMDLKTNEPRLRDINKVADDLQFEELLTPEGAQIQQELNSRWRSLQRLAEEQRQLLGSAHAVQMFHREADDTKEQIEKKHQALDTAEPGSDLFSVQALQRQHENFERDLVPLGEKVEVLRDTADRLSESHPDATDDLQRQRLELKEAWDELQGLTRDRKENLQESLKFYQFLSQARDLQNWISGIGGMVSSEELAEDLTGTEIMIERHQDHRADMEAQAPAFQAFEDFGTDLTISGHRDSPKIEEKLQAVRLERDELESAWEQRKKMLDQCLELQLFRGNCDQAESWMVARENYLRSDDKGSLDSLEALMKKRDDLDKAITDQDALQDLNTLAAELIASGTFNTDQIMEKRDKVNERFLNVKDLAAEHHENLKE</sequence>
<dbReference type="SMART" id="SM00326">
    <property type="entry name" value="SH3"/>
    <property type="match status" value="1"/>
</dbReference>
<protein>
    <submittedName>
        <fullName evidence="14">SPTA1</fullName>
    </submittedName>
</protein>
<dbReference type="InterPro" id="IPR001452">
    <property type="entry name" value="SH3_domain"/>
</dbReference>
<dbReference type="Gene3D" id="1.20.58.60">
    <property type="match status" value="12"/>
</dbReference>
<dbReference type="FunFam" id="1.20.58.60:FF:000272">
    <property type="entry name" value="Spectrin alpha chain, erythrocytic 1"/>
    <property type="match status" value="1"/>
</dbReference>
<evidence type="ECO:0000256" key="12">
    <source>
        <dbReference type="SAM" id="MobiDB-lite"/>
    </source>
</evidence>
<dbReference type="GO" id="GO:0051693">
    <property type="term" value="P:actin filament capping"/>
    <property type="evidence" value="ECO:0007669"/>
    <property type="project" value="UniProtKB-KW"/>
</dbReference>
<dbReference type="InterPro" id="IPR036028">
    <property type="entry name" value="SH3-like_dom_sf"/>
</dbReference>
<feature type="domain" description="SH3" evidence="13">
    <location>
        <begin position="928"/>
        <end position="987"/>
    </location>
</feature>
<keyword evidence="9" id="KW-0206">Cytoskeleton</keyword>
<evidence type="ECO:0000256" key="2">
    <source>
        <dbReference type="ARBA" id="ARBA00006826"/>
    </source>
</evidence>
<keyword evidence="7" id="KW-0677">Repeat</keyword>
<dbReference type="Pfam" id="PF00435">
    <property type="entry name" value="Spectrin"/>
    <property type="match status" value="13"/>
</dbReference>
<evidence type="ECO:0000256" key="1">
    <source>
        <dbReference type="ARBA" id="ARBA00004245"/>
    </source>
</evidence>
<keyword evidence="15" id="KW-1185">Reference proteome</keyword>
<evidence type="ECO:0000313" key="15">
    <source>
        <dbReference type="Proteomes" id="UP000242450"/>
    </source>
</evidence>
<evidence type="ECO:0000313" key="14">
    <source>
        <dbReference type="EMBL" id="OWK05358.1"/>
    </source>
</evidence>
<organism evidence="14 15">
    <name type="scientific">Cervus elaphus hippelaphus</name>
    <name type="common">European red deer</name>
    <dbReference type="NCBI Taxonomy" id="46360"/>
    <lineage>
        <taxon>Eukaryota</taxon>
        <taxon>Metazoa</taxon>
        <taxon>Chordata</taxon>
        <taxon>Craniata</taxon>
        <taxon>Vertebrata</taxon>
        <taxon>Euteleostomi</taxon>
        <taxon>Mammalia</taxon>
        <taxon>Eutheria</taxon>
        <taxon>Laurasiatheria</taxon>
        <taxon>Artiodactyla</taxon>
        <taxon>Ruminantia</taxon>
        <taxon>Pecora</taxon>
        <taxon>Cervidae</taxon>
        <taxon>Cervinae</taxon>
        <taxon>Cervus</taxon>
    </lineage>
</organism>
<dbReference type="FunFam" id="1.20.58.60:FF:000163">
    <property type="entry name" value="spectrin alpha chain, erythrocytic 1"/>
    <property type="match status" value="1"/>
</dbReference>
<dbReference type="FunFam" id="1.20.58.60:FF:000020">
    <property type="entry name" value="Spectrin alpha chain, non-erythrocytic 1"/>
    <property type="match status" value="3"/>
</dbReference>
<comment type="similarity">
    <text evidence="2">Belongs to the spectrin family.</text>
</comment>
<dbReference type="PROSITE" id="PS50002">
    <property type="entry name" value="SH3"/>
    <property type="match status" value="1"/>
</dbReference>
<keyword evidence="5" id="KW-0963">Cytoplasm</keyword>
<dbReference type="Gene3D" id="1.20.5.170">
    <property type="match status" value="1"/>
</dbReference>
<dbReference type="InterPro" id="IPR018159">
    <property type="entry name" value="Spectrin/alpha-actinin"/>
</dbReference>